<protein>
    <recommendedName>
        <fullName evidence="1">DUF5801 domain-containing protein</fullName>
    </recommendedName>
</protein>
<feature type="domain" description="DUF5801" evidence="1">
    <location>
        <begin position="627"/>
        <end position="763"/>
    </location>
</feature>
<dbReference type="Pfam" id="PF19116">
    <property type="entry name" value="DUF5801"/>
    <property type="match status" value="3"/>
</dbReference>
<dbReference type="InterPro" id="IPR043824">
    <property type="entry name" value="DUF5801"/>
</dbReference>
<feature type="domain" description="DUF5801" evidence="1">
    <location>
        <begin position="483"/>
        <end position="597"/>
    </location>
</feature>
<reference evidence="2 3" key="1">
    <citation type="submission" date="2020-08" db="EMBL/GenBank/DDBJ databases">
        <title>Genome sequence of Sphingomonas sediminicola KACC 15039T.</title>
        <authorList>
            <person name="Hyun D.-W."/>
            <person name="Bae J.-W."/>
        </authorList>
    </citation>
    <scope>NUCLEOTIDE SEQUENCE [LARGE SCALE GENOMIC DNA]</scope>
    <source>
        <strain evidence="2 3">KACC 15039</strain>
    </source>
</reference>
<evidence type="ECO:0000313" key="2">
    <source>
        <dbReference type="EMBL" id="QNP45150.1"/>
    </source>
</evidence>
<name>A0ABX6T801_9SPHN</name>
<dbReference type="EMBL" id="CP060782">
    <property type="protein sequence ID" value="QNP45150.1"/>
    <property type="molecule type" value="Genomic_DNA"/>
</dbReference>
<evidence type="ECO:0000313" key="3">
    <source>
        <dbReference type="Proteomes" id="UP000516105"/>
    </source>
</evidence>
<organism evidence="2 3">
    <name type="scientific">Sphingomonas sediminicola</name>
    <dbReference type="NCBI Taxonomy" id="386874"/>
    <lineage>
        <taxon>Bacteria</taxon>
        <taxon>Pseudomonadati</taxon>
        <taxon>Pseudomonadota</taxon>
        <taxon>Alphaproteobacteria</taxon>
        <taxon>Sphingomonadales</taxon>
        <taxon>Sphingomonadaceae</taxon>
        <taxon>Sphingomonas</taxon>
    </lineage>
</organism>
<feature type="domain" description="DUF5801" evidence="1">
    <location>
        <begin position="36"/>
        <end position="208"/>
    </location>
</feature>
<gene>
    <name evidence="2" type="ORF">H9L14_10845</name>
</gene>
<proteinExistence type="predicted"/>
<evidence type="ECO:0000259" key="1">
    <source>
        <dbReference type="Pfam" id="PF19116"/>
    </source>
</evidence>
<keyword evidence="3" id="KW-1185">Reference proteome</keyword>
<accession>A0ABX6T801</accession>
<dbReference type="Proteomes" id="UP000516105">
    <property type="component" value="Chromosome"/>
</dbReference>
<sequence length="1294" mass="132772">MRRGDRRSLHQWRPWRGPSFHQGELVMALDITALDITVDESTGLTDNDVDKTVAPYSTDPTVQYLLSLDTSGGLSSPEVAYMADFITATATGGDSFSSVSLTQSLSGTPFSTTVGVNSGIQTVDGNYVWLFLDPSNSNVVRGVIGTSNPATAPAAGGALAFSFALINTSTTTPDLYLVQYVALSHPDTNSTDERIDLTNKVFATLSATTTVGFSGANAASGNPDFYIINSPTDASKQVLVIGIGGTANVSTQGFGVANQSINPNETLQVDFVTGGTLASGSASQIQYGSHLEDVTRAGFTINQITPSNPDKRVDITIRAFNNTGNEQGSDFYDGTATNPVDITSVILTGASGFASTITADGTYATSSGNVTITGLSGTGNAVTITGLDNVTTVDFTTATSMDRLQVTGVDANEGCDITEFHFQTTTPNGRTEEVGSFINFDDSGPDLSITAAPVVGALEVVEASNVAGQSQATITPPTYNASAVDGVTPSVAYALALIGSSATGLQTTVGNKAITLVADSASQISGKYDSDNNGSLDATAFTVTLSGTTVTLRSMVALEHSNSPQGAGEDNTLDLNGLIKVVATVSVLDGDNDPASQQSSSSALSITFDDTDPTLSITSAVAVGSAAVDEASGNGGKSTATITPPGVTAGAVDGSTTDVTYALSLAGTATGLVTTAGNHPITLVADSATQISGKYDSDGDTTLDATAFTVVLSGTNVTLTSVVALEHDNTQGGSEDNTLDLSGLINVVATVTVTDGDNDSVSQQSTTSSALSLTFNDTDPVITKAFDADPGTAGNQSPETLANTLNATASGNFGYAMTDQIAGAAYNLTTVSDFVDADANTAGVQISLTGAVSNSQNPGITDAVATLTAEDASSATFSFSFSYDYDPITAGVQSATAGGTLYFDKAADTYTFTLTDVVDGFSFDVLHTAELVAKAPTGNTGHPLIVAEQLTPNGDPDPFFVQFTGNSVTQQIGFGFNSTGDGATVGDTTFNNGGATHDMVTNVNEDWVSATQATNGVAGDTIQKGELLTLRFFEENILSDVNPKAAGGGTERLDPTTSASGVVVKFDGIGNSEDLVLILDLKDANGNEITRAVNVENSDLIRGNANIPAPYNTEFTLDNNDALLIIEQNDYTIAGETYLIQGIQIMQSSNGLTGDAINLNGAVGVNGGSSATTSLTAWDPMDNDVLKIVDIGFVQQNSGTIGASLDFGFNIVDGDNDQTATQHILVDVGDTSSINSSSFAAQLSSLSLKNAGYTADSGMAPSSHSISLMGTSDVYSTLKIEALSHLHTADWYMV</sequence>